<evidence type="ECO:0000313" key="1">
    <source>
        <dbReference type="EMBL" id="CAH2209556.1"/>
    </source>
</evidence>
<reference evidence="1" key="1">
    <citation type="submission" date="2022-03" db="EMBL/GenBank/DDBJ databases">
        <authorList>
            <person name="Lindestad O."/>
        </authorList>
    </citation>
    <scope>NUCLEOTIDE SEQUENCE</scope>
</reference>
<keyword evidence="2" id="KW-1185">Reference proteome</keyword>
<organism evidence="1 2">
    <name type="scientific">Pararge aegeria aegeria</name>
    <dbReference type="NCBI Taxonomy" id="348720"/>
    <lineage>
        <taxon>Eukaryota</taxon>
        <taxon>Metazoa</taxon>
        <taxon>Ecdysozoa</taxon>
        <taxon>Arthropoda</taxon>
        <taxon>Hexapoda</taxon>
        <taxon>Insecta</taxon>
        <taxon>Pterygota</taxon>
        <taxon>Neoptera</taxon>
        <taxon>Endopterygota</taxon>
        <taxon>Lepidoptera</taxon>
        <taxon>Glossata</taxon>
        <taxon>Ditrysia</taxon>
        <taxon>Papilionoidea</taxon>
        <taxon>Nymphalidae</taxon>
        <taxon>Satyrinae</taxon>
        <taxon>Satyrini</taxon>
        <taxon>Parargina</taxon>
        <taxon>Pararge</taxon>
    </lineage>
</organism>
<dbReference type="AlphaFoldDB" id="A0A8S4QFD3"/>
<proteinExistence type="predicted"/>
<evidence type="ECO:0000313" key="2">
    <source>
        <dbReference type="Proteomes" id="UP000838756"/>
    </source>
</evidence>
<name>A0A8S4QFD3_9NEOP</name>
<protein>
    <submittedName>
        <fullName evidence="1">Jg13049 protein</fullName>
    </submittedName>
</protein>
<comment type="caution">
    <text evidence="1">The sequence shown here is derived from an EMBL/GenBank/DDBJ whole genome shotgun (WGS) entry which is preliminary data.</text>
</comment>
<sequence>MMTTDTLLDYRPLLTERFAHTDYREVRRVGQIKESELSSDSVLIGVSELWQGVEAFRPSVTEEELAYYESLQSQM</sequence>
<dbReference type="EMBL" id="CAKXAJ010006252">
    <property type="protein sequence ID" value="CAH2209556.1"/>
    <property type="molecule type" value="Genomic_DNA"/>
</dbReference>
<dbReference type="OrthoDB" id="2187at2759"/>
<gene>
    <name evidence="1" type="primary">jg13049</name>
    <name evidence="1" type="ORF">PAEG_LOCUS1954</name>
</gene>
<dbReference type="Proteomes" id="UP000838756">
    <property type="component" value="Unassembled WGS sequence"/>
</dbReference>
<accession>A0A8S4QFD3</accession>